<name>A0A557QG37_9RHOO</name>
<feature type="chain" id="PRO_5021840242" evidence="5">
    <location>
        <begin position="26"/>
        <end position="189"/>
    </location>
</feature>
<dbReference type="PROSITE" id="PS51257">
    <property type="entry name" value="PROKAR_LIPOPROTEIN"/>
    <property type="match status" value="1"/>
</dbReference>
<feature type="signal peptide" evidence="5">
    <location>
        <begin position="1"/>
        <end position="25"/>
    </location>
</feature>
<feature type="domain" description="OmpA-like" evidence="6">
    <location>
        <begin position="71"/>
        <end position="189"/>
    </location>
</feature>
<sequence length="189" mass="20356">MRLIRPPLFALTLTTALLTGCATQAPTDSGPEPIDTRAEHLPRRAFDWQPVIDSVAADTQAGKARVQTTPDNALKLTLEDDAAFGSDSATPTASFVGLLGRISAIVRQHPSLIVRIVGHTDSNGREGYNMQLSRARAKAVRAVLIDDGKIDPVRLNAEGRGEAEPVADNATPEGRARNRRVELFLTPFP</sequence>
<evidence type="ECO:0000259" key="6">
    <source>
        <dbReference type="PROSITE" id="PS51123"/>
    </source>
</evidence>
<dbReference type="PRINTS" id="PR01021">
    <property type="entry name" value="OMPADOMAIN"/>
</dbReference>
<evidence type="ECO:0000256" key="1">
    <source>
        <dbReference type="ARBA" id="ARBA00004442"/>
    </source>
</evidence>
<evidence type="ECO:0000256" key="4">
    <source>
        <dbReference type="PROSITE-ProRule" id="PRU00473"/>
    </source>
</evidence>
<dbReference type="GO" id="GO:0009279">
    <property type="term" value="C:cell outer membrane"/>
    <property type="evidence" value="ECO:0007669"/>
    <property type="project" value="UniProtKB-SubCell"/>
</dbReference>
<dbReference type="CDD" id="cd07185">
    <property type="entry name" value="OmpA_C-like"/>
    <property type="match status" value="1"/>
</dbReference>
<keyword evidence="8" id="KW-1185">Reference proteome</keyword>
<keyword evidence="5" id="KW-0732">Signal</keyword>
<comment type="caution">
    <text evidence="7">The sequence shown here is derived from an EMBL/GenBank/DDBJ whole genome shotgun (WGS) entry which is preliminary data.</text>
</comment>
<keyword evidence="3" id="KW-0998">Cell outer membrane</keyword>
<dbReference type="AlphaFoldDB" id="A0A557QG37"/>
<reference evidence="7 8" key="1">
    <citation type="submission" date="2019-07" db="EMBL/GenBank/DDBJ databases">
        <title>The pathways for chlorine oxyanion respiration interact through the shared metabolite chlorate.</title>
        <authorList>
            <person name="Barnum T.P."/>
            <person name="Cheng Y."/>
            <person name="Hill K.A."/>
            <person name="Lucas L.N."/>
            <person name="Carlson H.K."/>
            <person name="Coates J.D."/>
        </authorList>
    </citation>
    <scope>NUCLEOTIDE SEQUENCE [LARGE SCALE GENOMIC DNA]</scope>
    <source>
        <strain evidence="7 8">SFB-3</strain>
    </source>
</reference>
<dbReference type="InterPro" id="IPR050330">
    <property type="entry name" value="Bact_OuterMem_StrucFunc"/>
</dbReference>
<dbReference type="InterPro" id="IPR036737">
    <property type="entry name" value="OmpA-like_sf"/>
</dbReference>
<dbReference type="InterPro" id="IPR006665">
    <property type="entry name" value="OmpA-like"/>
</dbReference>
<proteinExistence type="predicted"/>
<accession>A0A557QG37</accession>
<dbReference type="PANTHER" id="PTHR30329:SF21">
    <property type="entry name" value="LIPOPROTEIN YIAD-RELATED"/>
    <property type="match status" value="1"/>
</dbReference>
<dbReference type="PANTHER" id="PTHR30329">
    <property type="entry name" value="STATOR ELEMENT OF FLAGELLAR MOTOR COMPLEX"/>
    <property type="match status" value="1"/>
</dbReference>
<evidence type="ECO:0000256" key="2">
    <source>
        <dbReference type="ARBA" id="ARBA00023136"/>
    </source>
</evidence>
<dbReference type="InterPro" id="IPR006664">
    <property type="entry name" value="OMP_bac"/>
</dbReference>
<evidence type="ECO:0000313" key="8">
    <source>
        <dbReference type="Proteomes" id="UP000319502"/>
    </source>
</evidence>
<comment type="subcellular location">
    <subcellularLocation>
        <location evidence="1">Cell outer membrane</location>
    </subcellularLocation>
</comment>
<dbReference type="EMBL" id="VMNK01000018">
    <property type="protein sequence ID" value="TVO51850.1"/>
    <property type="molecule type" value="Genomic_DNA"/>
</dbReference>
<dbReference type="Gene3D" id="3.30.1330.60">
    <property type="entry name" value="OmpA-like domain"/>
    <property type="match status" value="1"/>
</dbReference>
<organism evidence="7 8">
    <name type="scientific">Denitromonas halophila</name>
    <dbReference type="NCBI Taxonomy" id="1629404"/>
    <lineage>
        <taxon>Bacteria</taxon>
        <taxon>Pseudomonadati</taxon>
        <taxon>Pseudomonadota</taxon>
        <taxon>Betaproteobacteria</taxon>
        <taxon>Rhodocyclales</taxon>
        <taxon>Zoogloeaceae</taxon>
        <taxon>Denitromonas</taxon>
    </lineage>
</organism>
<protein>
    <submittedName>
        <fullName evidence="7">OmpA family protein</fullName>
    </submittedName>
</protein>
<dbReference type="OrthoDB" id="9782229at2"/>
<dbReference type="RefSeq" id="WP_144310945.1">
    <property type="nucleotide sequence ID" value="NZ_VMNK01000018.1"/>
</dbReference>
<evidence type="ECO:0000256" key="3">
    <source>
        <dbReference type="ARBA" id="ARBA00023237"/>
    </source>
</evidence>
<evidence type="ECO:0000313" key="7">
    <source>
        <dbReference type="EMBL" id="TVO51850.1"/>
    </source>
</evidence>
<dbReference type="PROSITE" id="PS51123">
    <property type="entry name" value="OMPA_2"/>
    <property type="match status" value="1"/>
</dbReference>
<keyword evidence="2 4" id="KW-0472">Membrane</keyword>
<dbReference type="Proteomes" id="UP000319502">
    <property type="component" value="Unassembled WGS sequence"/>
</dbReference>
<evidence type="ECO:0000256" key="5">
    <source>
        <dbReference type="SAM" id="SignalP"/>
    </source>
</evidence>
<gene>
    <name evidence="7" type="ORF">FHP91_18270</name>
</gene>
<dbReference type="SUPFAM" id="SSF103088">
    <property type="entry name" value="OmpA-like"/>
    <property type="match status" value="1"/>
</dbReference>
<dbReference type="Pfam" id="PF00691">
    <property type="entry name" value="OmpA"/>
    <property type="match status" value="1"/>
</dbReference>